<name>A0A0B4D7D5_9MICO</name>
<accession>A0A0B4D7D5</accession>
<dbReference type="Proteomes" id="UP000031202">
    <property type="component" value="Unassembled WGS sequence"/>
</dbReference>
<organism evidence="3 4">
    <name type="scientific">Microbacterium hominis</name>
    <dbReference type="NCBI Taxonomy" id="162426"/>
    <lineage>
        <taxon>Bacteria</taxon>
        <taxon>Bacillati</taxon>
        <taxon>Actinomycetota</taxon>
        <taxon>Actinomycetes</taxon>
        <taxon>Micrococcales</taxon>
        <taxon>Microbacteriaceae</taxon>
        <taxon>Microbacterium</taxon>
    </lineage>
</organism>
<sequence>MRRTLPLAFTVGVLASALALSSCSAGAPNPAGSSSEAAVQTTATATDSPSAVSGAATIAAPSVCDAVDLKADAAVAGADLAACVVGFSKAAGSGHETFSASDGTTGTADFVFGDAPALSGTVTGGDGTTSFVLTPDASWVTIDGVWVQGDATSSDPKKMLAGTIGQAYRAFADPSATASLISSAPTWTVQKDQDVVDLPDGTQARAWRVQADAPFSAVGADVQEMTLWLTSGHVPAGVQATVSVAGTQTTTTQHFSGWGMPVSIATPQP</sequence>
<evidence type="ECO:0008006" key="5">
    <source>
        <dbReference type="Google" id="ProtNLM"/>
    </source>
</evidence>
<evidence type="ECO:0000313" key="3">
    <source>
        <dbReference type="EMBL" id="KIC60115.1"/>
    </source>
</evidence>
<gene>
    <name evidence="3" type="ORF">RM52_01560</name>
</gene>
<reference evidence="3 4" key="1">
    <citation type="submission" date="2014-12" db="EMBL/GenBank/DDBJ databases">
        <title>Genome sequencing of Microbacterium hominis TPW29.</title>
        <authorList>
            <person name="Tan P.W."/>
            <person name="Chan K.-G."/>
        </authorList>
    </citation>
    <scope>NUCLEOTIDE SEQUENCE [LARGE SCALE GENOMIC DNA]</scope>
    <source>
        <strain evidence="3 4">TPW29</strain>
    </source>
</reference>
<dbReference type="EMBL" id="JWSZ01000001">
    <property type="protein sequence ID" value="KIC60115.1"/>
    <property type="molecule type" value="Genomic_DNA"/>
</dbReference>
<proteinExistence type="predicted"/>
<dbReference type="Gene3D" id="2.50.20.20">
    <property type="match status" value="1"/>
</dbReference>
<feature type="compositionally biased region" description="Polar residues" evidence="1">
    <location>
        <begin position="39"/>
        <end position="50"/>
    </location>
</feature>
<protein>
    <recommendedName>
        <fullName evidence="5">LppX_LprAFG lipoprotein</fullName>
    </recommendedName>
</protein>
<dbReference type="PROSITE" id="PS51257">
    <property type="entry name" value="PROKAR_LIPOPROTEIN"/>
    <property type="match status" value="1"/>
</dbReference>
<feature type="region of interest" description="Disordered" evidence="1">
    <location>
        <begin position="31"/>
        <end position="50"/>
    </location>
</feature>
<feature type="chain" id="PRO_5038639839" description="LppX_LprAFG lipoprotein" evidence="2">
    <location>
        <begin position="28"/>
        <end position="269"/>
    </location>
</feature>
<evidence type="ECO:0000256" key="1">
    <source>
        <dbReference type="SAM" id="MobiDB-lite"/>
    </source>
</evidence>
<feature type="signal peptide" evidence="2">
    <location>
        <begin position="1"/>
        <end position="27"/>
    </location>
</feature>
<comment type="caution">
    <text evidence="3">The sequence shown here is derived from an EMBL/GenBank/DDBJ whole genome shotgun (WGS) entry which is preliminary data.</text>
</comment>
<dbReference type="RefSeq" id="WP_039411991.1">
    <property type="nucleotide sequence ID" value="NZ_JWSZ01000001.1"/>
</dbReference>
<keyword evidence="2" id="KW-0732">Signal</keyword>
<evidence type="ECO:0000256" key="2">
    <source>
        <dbReference type="SAM" id="SignalP"/>
    </source>
</evidence>
<dbReference type="AlphaFoldDB" id="A0A0B4D7D5"/>
<evidence type="ECO:0000313" key="4">
    <source>
        <dbReference type="Proteomes" id="UP000031202"/>
    </source>
</evidence>